<gene>
    <name evidence="1" type="ORF">MSHI_36790</name>
</gene>
<dbReference type="AlphaFoldDB" id="A0A7I7MW97"/>
<evidence type="ECO:0000313" key="2">
    <source>
        <dbReference type="Proteomes" id="UP000467236"/>
    </source>
</evidence>
<keyword evidence="2" id="KW-1185">Reference proteome</keyword>
<protein>
    <submittedName>
        <fullName evidence="1">Uncharacterized protein</fullName>
    </submittedName>
</protein>
<reference evidence="1 2" key="1">
    <citation type="journal article" date="2019" name="Emerg. Microbes Infect.">
        <title>Comprehensive subspecies identification of 175 nontuberculous mycobacteria species based on 7547 genomic profiles.</title>
        <authorList>
            <person name="Matsumoto Y."/>
            <person name="Kinjo T."/>
            <person name="Motooka D."/>
            <person name="Nabeya D."/>
            <person name="Jung N."/>
            <person name="Uechi K."/>
            <person name="Horii T."/>
            <person name="Iida T."/>
            <person name="Fujita J."/>
            <person name="Nakamura S."/>
        </authorList>
    </citation>
    <scope>NUCLEOTIDE SEQUENCE [LARGE SCALE GENOMIC DNA]</scope>
    <source>
        <strain evidence="1 2">JCM 14233</strain>
    </source>
</reference>
<name>A0A7I7MW97_9MYCO</name>
<sequence length="100" mass="11350">MLVVLGLTRLASGALEPADQRWKHAERHWRELGKPLHLLRILLQRSYIAIFCGRFADAVELIAQARALLDSSARSSWLARSVSLDHRQQIKALLELQVAE</sequence>
<dbReference type="EMBL" id="AP022575">
    <property type="protein sequence ID" value="BBX75773.1"/>
    <property type="molecule type" value="Genomic_DNA"/>
</dbReference>
<proteinExistence type="predicted"/>
<evidence type="ECO:0000313" key="1">
    <source>
        <dbReference type="EMBL" id="BBX75773.1"/>
    </source>
</evidence>
<dbReference type="Proteomes" id="UP000467236">
    <property type="component" value="Chromosome"/>
</dbReference>
<dbReference type="KEGG" id="mshj:MSHI_36790"/>
<organism evidence="1 2">
    <name type="scientific">Mycobacterium shinjukuense</name>
    <dbReference type="NCBI Taxonomy" id="398694"/>
    <lineage>
        <taxon>Bacteria</taxon>
        <taxon>Bacillati</taxon>
        <taxon>Actinomycetota</taxon>
        <taxon>Actinomycetes</taxon>
        <taxon>Mycobacteriales</taxon>
        <taxon>Mycobacteriaceae</taxon>
        <taxon>Mycobacterium</taxon>
    </lineage>
</organism>
<accession>A0A7I7MW97</accession>